<keyword evidence="1" id="KW-0472">Membrane</keyword>
<keyword evidence="1" id="KW-0812">Transmembrane</keyword>
<dbReference type="AlphaFoldDB" id="A0A9E8CTC8"/>
<sequence length="79" mass="8540">MNRPLSYAAMIGSFCLSFAIVIGGCARTATGGKGGAWCEIERPLRLSEATISVMTRAELEAAVTHNEHGERECGWRPSR</sequence>
<protein>
    <recommendedName>
        <fullName evidence="3">Lipoprotein</fullName>
    </recommendedName>
</protein>
<dbReference type="EMBL" id="CP102774">
    <property type="protein sequence ID" value="UZF88631.1"/>
    <property type="molecule type" value="Genomic_DNA"/>
</dbReference>
<organism evidence="2">
    <name type="scientific">Bosea sp. NBC_00436</name>
    <dbReference type="NCBI Taxonomy" id="2969620"/>
    <lineage>
        <taxon>Bacteria</taxon>
        <taxon>Pseudomonadati</taxon>
        <taxon>Pseudomonadota</taxon>
        <taxon>Alphaproteobacteria</taxon>
        <taxon>Hyphomicrobiales</taxon>
        <taxon>Boseaceae</taxon>
        <taxon>Bosea</taxon>
    </lineage>
</organism>
<evidence type="ECO:0008006" key="3">
    <source>
        <dbReference type="Google" id="ProtNLM"/>
    </source>
</evidence>
<accession>A0A9E8CTC8</accession>
<dbReference type="PROSITE" id="PS51257">
    <property type="entry name" value="PROKAR_LIPOPROTEIN"/>
    <property type="match status" value="1"/>
</dbReference>
<feature type="transmembrane region" description="Helical" evidence="1">
    <location>
        <begin position="6"/>
        <end position="26"/>
    </location>
</feature>
<name>A0A9E8CTC8_9HYPH</name>
<reference evidence="2" key="1">
    <citation type="submission" date="2022-08" db="EMBL/GenBank/DDBJ databases">
        <title>Complete Genome Sequences of 2 Bosea sp. soil isolates.</title>
        <authorList>
            <person name="Alvarez Arevalo M."/>
            <person name="Sterndorff E.B."/>
            <person name="Faurdal D."/>
            <person name="Joergensen T.S."/>
            <person name="Weber T."/>
        </authorList>
    </citation>
    <scope>NUCLEOTIDE SEQUENCE</scope>
    <source>
        <strain evidence="2">NBC_00436</strain>
    </source>
</reference>
<proteinExistence type="predicted"/>
<evidence type="ECO:0000313" key="2">
    <source>
        <dbReference type="EMBL" id="UZF88631.1"/>
    </source>
</evidence>
<gene>
    <name evidence="2" type="ORF">NWE54_07525</name>
</gene>
<keyword evidence="1" id="KW-1133">Transmembrane helix</keyword>
<evidence type="ECO:0000256" key="1">
    <source>
        <dbReference type="SAM" id="Phobius"/>
    </source>
</evidence>